<dbReference type="NCBIfam" id="TIGR03767">
    <property type="entry name" value="P_acnes_RR"/>
    <property type="match status" value="1"/>
</dbReference>
<feature type="domain" description="Calcineurin-like phosphoesterase" evidence="1">
    <location>
        <begin position="100"/>
        <end position="473"/>
    </location>
</feature>
<dbReference type="GO" id="GO:0016787">
    <property type="term" value="F:hydrolase activity"/>
    <property type="evidence" value="ECO:0007669"/>
    <property type="project" value="InterPro"/>
</dbReference>
<gene>
    <name evidence="2" type="ORF">SAMEA4412665_01592</name>
</gene>
<accession>A0A239WV78</accession>
<proteinExistence type="predicted"/>
<reference evidence="2 3" key="1">
    <citation type="submission" date="2017-06" db="EMBL/GenBank/DDBJ databases">
        <authorList>
            <consortium name="Pathogen Informatics"/>
        </authorList>
    </citation>
    <scope>NUCLEOTIDE SEQUENCE [LARGE SCALE GENOMIC DNA]</scope>
    <source>
        <strain evidence="2 3">NCTC11865</strain>
    </source>
</reference>
<dbReference type="SUPFAM" id="SSF56300">
    <property type="entry name" value="Metallo-dependent phosphatases"/>
    <property type="match status" value="1"/>
</dbReference>
<dbReference type="KEGG" id="cgrn:4412665_01592"/>
<dbReference type="InterPro" id="IPR022506">
    <property type="entry name" value="Metallophosphoesterase_PPA1498"/>
</dbReference>
<dbReference type="AlphaFoldDB" id="A0A239WV78"/>
<dbReference type="InterPro" id="IPR051918">
    <property type="entry name" value="STPP_CPPED1"/>
</dbReference>
<dbReference type="RefSeq" id="WP_065860534.1">
    <property type="nucleotide sequence ID" value="NZ_JAWFFS010000040.1"/>
</dbReference>
<dbReference type="Proteomes" id="UP000215332">
    <property type="component" value="Chromosome 1"/>
</dbReference>
<dbReference type="PROSITE" id="PS51318">
    <property type="entry name" value="TAT"/>
    <property type="match status" value="1"/>
</dbReference>
<dbReference type="eggNOG" id="COG1409">
    <property type="taxonomic scope" value="Bacteria"/>
</dbReference>
<dbReference type="PANTHER" id="PTHR43143:SF1">
    <property type="entry name" value="SERINE_THREONINE-PROTEIN PHOSPHATASE CPPED1"/>
    <property type="match status" value="1"/>
</dbReference>
<dbReference type="EMBL" id="LT906441">
    <property type="protein sequence ID" value="SNV37843.1"/>
    <property type="molecule type" value="Genomic_DNA"/>
</dbReference>
<evidence type="ECO:0000259" key="1">
    <source>
        <dbReference type="Pfam" id="PF00149"/>
    </source>
</evidence>
<name>A0A239WV78_9ACTN</name>
<protein>
    <submittedName>
        <fullName evidence="2">Metallophosphoesterase, PPA1498 family</fullName>
    </submittedName>
</protein>
<evidence type="ECO:0000313" key="2">
    <source>
        <dbReference type="EMBL" id="SNV37843.1"/>
    </source>
</evidence>
<sequence length="584" mass="64697">MPENRPDTHLTNTTIGRRGFLGGATLVSAAALLGTDVVPGHAAERTHSIAGTTLEQVGLPASNDGYQRIVAHKGFPLRVREDMISAKGGRDDRRTALASFVQVTDLHVTDVQSPMRVEFMHPLAGPAFRPQEPLGPLGTASLVRRINSLPGGPFTGRKFDMVVSTGDNTDNHETIELEWYLTILSGGTLTANSGSKERWESVQTSGDKLYYNPESSINDMYKKAGYPKVDRYFERIMKPFSSPGLQIPWYAVFGNHDDSVQGTLPSDWSLLEAMYTGDQKLMGFADERDKQAFLTATKGGQKVDLTNRAVSLTQHVTPDAKRRPFTPAQFIKAHLDNAPAGSPAPGHGFTQNDLDAVRGYYTFQIASGVTGISMDSTNRAGYTNGSLDDVQWKWLKQVLRAGSSTYYDDFGVRRHHQVSDQMFILFSHHTSWTMNNLIPPMDGTGKRHGGNQLVNLLGHYPNVLAWVNGHTHNNNIVAHRNFSDARRCWWEINTASHVDFPQMGRILEVTDNHDGTISLFATLIESDAPYQVDYDTTTPEGLASLYREFAANDRHLGVIDHHGNRRMGKSTDQNTELLLAHPWA</sequence>
<evidence type="ECO:0000313" key="3">
    <source>
        <dbReference type="Proteomes" id="UP000215332"/>
    </source>
</evidence>
<dbReference type="Gene3D" id="3.60.21.10">
    <property type="match status" value="1"/>
</dbReference>
<dbReference type="PANTHER" id="PTHR43143">
    <property type="entry name" value="METALLOPHOSPHOESTERASE, CALCINEURIN SUPERFAMILY"/>
    <property type="match status" value="1"/>
</dbReference>
<organism evidence="2 3">
    <name type="scientific">Cutibacterium granulosum</name>
    <dbReference type="NCBI Taxonomy" id="33011"/>
    <lineage>
        <taxon>Bacteria</taxon>
        <taxon>Bacillati</taxon>
        <taxon>Actinomycetota</taxon>
        <taxon>Actinomycetes</taxon>
        <taxon>Propionibacteriales</taxon>
        <taxon>Propionibacteriaceae</taxon>
        <taxon>Cutibacterium</taxon>
    </lineage>
</organism>
<dbReference type="InterPro" id="IPR004843">
    <property type="entry name" value="Calcineurin-like_PHP"/>
</dbReference>
<dbReference type="Pfam" id="PF00149">
    <property type="entry name" value="Metallophos"/>
    <property type="match status" value="1"/>
</dbReference>
<dbReference type="InterPro" id="IPR006311">
    <property type="entry name" value="TAT_signal"/>
</dbReference>
<dbReference type="InterPro" id="IPR029052">
    <property type="entry name" value="Metallo-depent_PP-like"/>
</dbReference>